<comment type="subcellular location">
    <subcellularLocation>
        <location evidence="1">Cell membrane</location>
        <topology evidence="1">Multi-pass membrane protein</topology>
    </subcellularLocation>
</comment>
<evidence type="ECO:0000313" key="8">
    <source>
        <dbReference type="EMBL" id="AEH11561.1"/>
    </source>
</evidence>
<dbReference type="InterPro" id="IPR042094">
    <property type="entry name" value="T2SS_GspF_sf"/>
</dbReference>
<dbReference type="Gene3D" id="1.20.81.30">
    <property type="entry name" value="Type II secretion system (T2SS), domain F"/>
    <property type="match status" value="1"/>
</dbReference>
<feature type="transmembrane region" description="Helical" evidence="6">
    <location>
        <begin position="316"/>
        <end position="340"/>
    </location>
</feature>
<keyword evidence="4 6" id="KW-1133">Transmembrane helix</keyword>
<dbReference type="Pfam" id="PF00482">
    <property type="entry name" value="T2SSF"/>
    <property type="match status" value="2"/>
</dbReference>
<keyword evidence="9" id="KW-1185">Reference proteome</keyword>
<keyword evidence="3 6" id="KW-0812">Transmembrane</keyword>
<evidence type="ECO:0000256" key="1">
    <source>
        <dbReference type="ARBA" id="ARBA00004651"/>
    </source>
</evidence>
<proteinExistence type="predicted"/>
<dbReference type="Proteomes" id="UP000001549">
    <property type="component" value="Chromosome"/>
</dbReference>
<name>F8AYJ3_9ACTN</name>
<evidence type="ECO:0000256" key="5">
    <source>
        <dbReference type="ARBA" id="ARBA00023136"/>
    </source>
</evidence>
<dbReference type="RefSeq" id="WP_013875422.1">
    <property type="nucleotide sequence ID" value="NC_015656.1"/>
</dbReference>
<dbReference type="KEGG" id="fsy:FsymDg_4304"/>
<keyword evidence="5 6" id="KW-0472">Membrane</keyword>
<dbReference type="eggNOG" id="COG2064">
    <property type="taxonomic scope" value="Bacteria"/>
</dbReference>
<evidence type="ECO:0000313" key="9">
    <source>
        <dbReference type="Proteomes" id="UP000001549"/>
    </source>
</evidence>
<evidence type="ECO:0000256" key="2">
    <source>
        <dbReference type="ARBA" id="ARBA00022475"/>
    </source>
</evidence>
<feature type="domain" description="Type II secretion system protein GspF" evidence="7">
    <location>
        <begin position="269"/>
        <end position="334"/>
    </location>
</feature>
<dbReference type="InterPro" id="IPR018076">
    <property type="entry name" value="T2SS_GspF_dom"/>
</dbReference>
<sequence length="349" mass="35519">MTVQPPRQPSIVDGPPHTSLALTAGTLAFSHREILLTVATLCMASASWLTGTTTLRDHVRRRVATFRPLSGTTAVSMRCSLEQRAADAGAVGTGRTSTGLTAGGHMTGGWRPNVTGSTLRRAAFSAAAGLGPAVILPVPVGVTVGIIVGMIAARLLASIPDQDAQRRQARLVEDLPLALDLIAACLTAGAPIVAALDIVAGAVGGPLGTELGMVSRSLRLGASMAEACGRLLGPEPSSSRPAAKRWTRLVPVGPAPGGLGRPTATAEAHEIAAFARALHRSEESGARLAAALGRLADQTRARRQERALTAARRAGVTAVAPLGLCFLPAFVALGVVPVVMGAGSALTLP</sequence>
<reference evidence="8 9" key="1">
    <citation type="submission" date="2011-05" db="EMBL/GenBank/DDBJ databases">
        <title>Complete sequence of chromosome of Frankia symbiont of Datisca glomerata.</title>
        <authorList>
            <consortium name="US DOE Joint Genome Institute"/>
            <person name="Lucas S."/>
            <person name="Han J."/>
            <person name="Lapidus A."/>
            <person name="Cheng J.-F."/>
            <person name="Goodwin L."/>
            <person name="Pitluck S."/>
            <person name="Peters L."/>
            <person name="Mikhailova N."/>
            <person name="Chertkov O."/>
            <person name="Teshima H."/>
            <person name="Han C."/>
            <person name="Tapia R."/>
            <person name="Land M."/>
            <person name="Hauser L."/>
            <person name="Kyrpides N."/>
            <person name="Ivanova N."/>
            <person name="Pagani I."/>
            <person name="Berry A."/>
            <person name="Pawlowski K."/>
            <person name="Persson T."/>
            <person name="Vanden Heuvel B."/>
            <person name="Benson D."/>
            <person name="Woyke T."/>
        </authorList>
    </citation>
    <scope>NUCLEOTIDE SEQUENCE [LARGE SCALE GENOMIC DNA]</scope>
    <source>
        <strain evidence="9">4085684</strain>
    </source>
</reference>
<dbReference type="EMBL" id="CP002801">
    <property type="protein sequence ID" value="AEH11561.1"/>
    <property type="molecule type" value="Genomic_DNA"/>
</dbReference>
<dbReference type="STRING" id="656024.FsymDg_4304"/>
<dbReference type="PANTHER" id="PTHR35007:SF2">
    <property type="entry name" value="PILUS ASSEMBLE PROTEIN"/>
    <property type="match status" value="1"/>
</dbReference>
<evidence type="ECO:0000256" key="6">
    <source>
        <dbReference type="SAM" id="Phobius"/>
    </source>
</evidence>
<protein>
    <submittedName>
        <fullName evidence="8">Type II secretion system F domain protein</fullName>
    </submittedName>
</protein>
<evidence type="ECO:0000256" key="3">
    <source>
        <dbReference type="ARBA" id="ARBA00022692"/>
    </source>
</evidence>
<dbReference type="AlphaFoldDB" id="F8AYJ3"/>
<dbReference type="GO" id="GO:0005886">
    <property type="term" value="C:plasma membrane"/>
    <property type="evidence" value="ECO:0007669"/>
    <property type="project" value="UniProtKB-SubCell"/>
</dbReference>
<dbReference type="HOGENOM" id="CLU_064089_0_0_11"/>
<organism evidence="8 9">
    <name type="scientific">Candidatus Protofrankia datiscae</name>
    <dbReference type="NCBI Taxonomy" id="2716812"/>
    <lineage>
        <taxon>Bacteria</taxon>
        <taxon>Bacillati</taxon>
        <taxon>Actinomycetota</taxon>
        <taxon>Actinomycetes</taxon>
        <taxon>Frankiales</taxon>
        <taxon>Frankiaceae</taxon>
        <taxon>Protofrankia</taxon>
    </lineage>
</organism>
<evidence type="ECO:0000256" key="4">
    <source>
        <dbReference type="ARBA" id="ARBA00022989"/>
    </source>
</evidence>
<evidence type="ECO:0000259" key="7">
    <source>
        <dbReference type="Pfam" id="PF00482"/>
    </source>
</evidence>
<gene>
    <name evidence="8" type="ordered locus">FsymDg_4304</name>
</gene>
<accession>F8AYJ3</accession>
<feature type="transmembrane region" description="Helical" evidence="6">
    <location>
        <begin position="130"/>
        <end position="157"/>
    </location>
</feature>
<dbReference type="PANTHER" id="PTHR35007">
    <property type="entry name" value="INTEGRAL MEMBRANE PROTEIN-RELATED"/>
    <property type="match status" value="1"/>
</dbReference>
<keyword evidence="2" id="KW-1003">Cell membrane</keyword>
<feature type="domain" description="Type II secretion system protein GspF" evidence="7">
    <location>
        <begin position="179"/>
        <end position="231"/>
    </location>
</feature>